<feature type="transmembrane region" description="Helical" evidence="1">
    <location>
        <begin position="459"/>
        <end position="477"/>
    </location>
</feature>
<keyword evidence="3" id="KW-1185">Reference proteome</keyword>
<dbReference type="RefSeq" id="WP_105039536.1">
    <property type="nucleotide sequence ID" value="NZ_PPSL01000003.1"/>
</dbReference>
<dbReference type="EMBL" id="PPSL01000003">
    <property type="protein sequence ID" value="PQJ10809.1"/>
    <property type="molecule type" value="Genomic_DNA"/>
</dbReference>
<feature type="transmembrane region" description="Helical" evidence="1">
    <location>
        <begin position="76"/>
        <end position="95"/>
    </location>
</feature>
<evidence type="ECO:0000313" key="2">
    <source>
        <dbReference type="EMBL" id="PQJ10809.1"/>
    </source>
</evidence>
<evidence type="ECO:0000256" key="1">
    <source>
        <dbReference type="SAM" id="Phobius"/>
    </source>
</evidence>
<evidence type="ECO:0008006" key="4">
    <source>
        <dbReference type="Google" id="ProtNLM"/>
    </source>
</evidence>
<feature type="transmembrane region" description="Helical" evidence="1">
    <location>
        <begin position="242"/>
        <end position="261"/>
    </location>
</feature>
<sequence length="575" mass="66037">MATLKSIFSGIKTTGLIYLSAVVMLVLYLLHLLQYIFSGRDRLTQQYFPSETCFYKSGEFTTRYFTAHVKMQGNQLAGIGAGLCIALIGHCLYRYKQVKGAVAVSDGKREPINRMSYLPLVLLGIPAYFWYRGQVQLGPSGDEIFSAVYCAETSLFRTWAYYMMPNNHIFFNLVNNLLAKVTFCDAVHTGRAISFVAYLSMLIAAFRWLNKLVKNWVVAAIACLPLMFQFTTFILAQQNRGYELQLLFGWLSYVSMLSYLFDKRGRELRLFTISSVLGFACIPTYSYFFGAQLLFCLCVMVYERKADLALVLHAALIGCGVFLFYLPSLCFSGLDALINNEYVKAGTGDYVDFIPGFYTALKTNGNTLFSNLIERDHWVNMVLFLTPVLLLFAKKRERRLVGIFYILLWIVWGIFCFKMQRLPYYRNMVLHYSITVATIVYTFYLLVAKVFSFVKPQVIKYSLIRLAFVVPVLIVSYQQYQWCYRQDNYAEEQQINAQINAEIGSWDKGVVVGCSPYSFCYFYFSRKGGHVTHYCLSGNEAVYINLVQEPLPANILANYSFLKKLPDGYELYKRK</sequence>
<comment type="caution">
    <text evidence="2">The sequence shown here is derived from an EMBL/GenBank/DDBJ whole genome shotgun (WGS) entry which is preliminary data.</text>
</comment>
<accession>A0A2S7SV65</accession>
<feature type="transmembrane region" description="Helical" evidence="1">
    <location>
        <begin position="115"/>
        <end position="131"/>
    </location>
</feature>
<keyword evidence="1" id="KW-0812">Transmembrane</keyword>
<feature type="transmembrane region" description="Helical" evidence="1">
    <location>
        <begin position="429"/>
        <end position="447"/>
    </location>
</feature>
<dbReference type="AlphaFoldDB" id="A0A2S7SV65"/>
<organism evidence="2 3">
    <name type="scientific">Flavipsychrobacter stenotrophus</name>
    <dbReference type="NCBI Taxonomy" id="2077091"/>
    <lineage>
        <taxon>Bacteria</taxon>
        <taxon>Pseudomonadati</taxon>
        <taxon>Bacteroidota</taxon>
        <taxon>Chitinophagia</taxon>
        <taxon>Chitinophagales</taxon>
        <taxon>Chitinophagaceae</taxon>
        <taxon>Flavipsychrobacter</taxon>
    </lineage>
</organism>
<dbReference type="OrthoDB" id="871695at2"/>
<feature type="transmembrane region" description="Helical" evidence="1">
    <location>
        <begin position="273"/>
        <end position="302"/>
    </location>
</feature>
<name>A0A2S7SV65_9BACT</name>
<feature type="transmembrane region" description="Helical" evidence="1">
    <location>
        <begin position="192"/>
        <end position="209"/>
    </location>
</feature>
<protein>
    <recommendedName>
        <fullName evidence="4">Glycosyltransferase RgtA/B/C/D-like domain-containing protein</fullName>
    </recommendedName>
</protein>
<feature type="transmembrane region" description="Helical" evidence="1">
    <location>
        <begin position="308"/>
        <end position="326"/>
    </location>
</feature>
<feature type="transmembrane region" description="Helical" evidence="1">
    <location>
        <begin position="216"/>
        <end position="236"/>
    </location>
</feature>
<keyword evidence="1" id="KW-1133">Transmembrane helix</keyword>
<gene>
    <name evidence="2" type="ORF">CJD36_012630</name>
</gene>
<dbReference type="Proteomes" id="UP000239872">
    <property type="component" value="Unassembled WGS sequence"/>
</dbReference>
<reference evidence="2 3" key="1">
    <citation type="submission" date="2018-01" db="EMBL/GenBank/DDBJ databases">
        <title>A novel member of the phylum Bacteroidetes isolated from glacier ice.</title>
        <authorList>
            <person name="Liu Q."/>
            <person name="Xin Y.-H."/>
        </authorList>
    </citation>
    <scope>NUCLEOTIDE SEQUENCE [LARGE SCALE GENOMIC DNA]</scope>
    <source>
        <strain evidence="2 3">RB1R16</strain>
    </source>
</reference>
<feature type="transmembrane region" description="Helical" evidence="1">
    <location>
        <begin position="399"/>
        <end position="417"/>
    </location>
</feature>
<proteinExistence type="predicted"/>
<evidence type="ECO:0000313" key="3">
    <source>
        <dbReference type="Proteomes" id="UP000239872"/>
    </source>
</evidence>
<keyword evidence="1" id="KW-0472">Membrane</keyword>
<feature type="transmembrane region" description="Helical" evidence="1">
    <location>
        <begin position="16"/>
        <end position="37"/>
    </location>
</feature>